<dbReference type="InterPro" id="IPR017517">
    <property type="entry name" value="Maleyloyr_isom"/>
</dbReference>
<dbReference type="SUPFAM" id="SSF109854">
    <property type="entry name" value="DinB/YfiT-like putative metalloenzymes"/>
    <property type="match status" value="1"/>
</dbReference>
<gene>
    <name evidence="2" type="ORF">MMF94_41710</name>
</gene>
<dbReference type="EMBL" id="JAKXMK010000061">
    <property type="protein sequence ID" value="MCH6172233.1"/>
    <property type="molecule type" value="Genomic_DNA"/>
</dbReference>
<dbReference type="Gene3D" id="1.20.120.450">
    <property type="entry name" value="dinb family like domain"/>
    <property type="match status" value="1"/>
</dbReference>
<keyword evidence="2" id="KW-0413">Isomerase</keyword>
<protein>
    <submittedName>
        <fullName evidence="2">Maleylpyruvate isomerase family mycothiol-dependent enzyme</fullName>
    </submittedName>
</protein>
<dbReference type="Proteomes" id="UP001299970">
    <property type="component" value="Unassembled WGS sequence"/>
</dbReference>
<proteinExistence type="predicted"/>
<feature type="domain" description="Mycothiol-dependent maleylpyruvate isomerase metal-binding" evidence="1">
    <location>
        <begin position="9"/>
        <end position="132"/>
    </location>
</feature>
<dbReference type="RefSeq" id="WP_241043038.1">
    <property type="nucleotide sequence ID" value="NZ_JAKXMK010000061.1"/>
</dbReference>
<dbReference type="NCBIfam" id="TIGR03086">
    <property type="entry name" value="TIGR03086 family metal-binding protein"/>
    <property type="match status" value="1"/>
</dbReference>
<accession>A0ABS9TUI8</accession>
<sequence>MNTTDRYARAQDGFDRIVAAIAPERWDDPSACTEWSARDVLGHVVWGQDMVRHVATGAPFASQTGAPGAPNPGQLIGPDPLGTWRAARAAADAVLTPDALARVISTRAFGEIPIEGFLMALTTDFLAHTWDIGHPAGLDVRLDPDLVSGCFTWSRQFEMRVPGGIGPEITPAPGADEQARFLAYLGRDAAALVT</sequence>
<name>A0ABS9TUI8_9PSEU</name>
<dbReference type="GO" id="GO:0016853">
    <property type="term" value="F:isomerase activity"/>
    <property type="evidence" value="ECO:0007669"/>
    <property type="project" value="UniProtKB-KW"/>
</dbReference>
<organism evidence="2 3">
    <name type="scientific">Pseudonocardia alaniniphila</name>
    <dbReference type="NCBI Taxonomy" id="75291"/>
    <lineage>
        <taxon>Bacteria</taxon>
        <taxon>Bacillati</taxon>
        <taxon>Actinomycetota</taxon>
        <taxon>Actinomycetes</taxon>
        <taxon>Pseudonocardiales</taxon>
        <taxon>Pseudonocardiaceae</taxon>
        <taxon>Pseudonocardia</taxon>
    </lineage>
</organism>
<dbReference type="Pfam" id="PF11716">
    <property type="entry name" value="MDMPI_N"/>
    <property type="match status" value="1"/>
</dbReference>
<reference evidence="2 3" key="1">
    <citation type="submission" date="2022-03" db="EMBL/GenBank/DDBJ databases">
        <title>Pseudonocardia alaer sp. nov., a novel actinomycete isolated from reed forest soil.</title>
        <authorList>
            <person name="Wang L."/>
        </authorList>
    </citation>
    <scope>NUCLEOTIDE SEQUENCE [LARGE SCALE GENOMIC DNA]</scope>
    <source>
        <strain evidence="2 3">Y-16303</strain>
    </source>
</reference>
<dbReference type="InterPro" id="IPR024344">
    <property type="entry name" value="MDMPI_metal-binding"/>
</dbReference>
<evidence type="ECO:0000313" key="3">
    <source>
        <dbReference type="Proteomes" id="UP001299970"/>
    </source>
</evidence>
<dbReference type="InterPro" id="IPR017520">
    <property type="entry name" value="CHP03086"/>
</dbReference>
<evidence type="ECO:0000313" key="2">
    <source>
        <dbReference type="EMBL" id="MCH6172233.1"/>
    </source>
</evidence>
<keyword evidence="3" id="KW-1185">Reference proteome</keyword>
<comment type="caution">
    <text evidence="2">The sequence shown here is derived from an EMBL/GenBank/DDBJ whole genome shotgun (WGS) entry which is preliminary data.</text>
</comment>
<dbReference type="NCBIfam" id="TIGR03083">
    <property type="entry name" value="maleylpyruvate isomerase family mycothiol-dependent enzyme"/>
    <property type="match status" value="1"/>
</dbReference>
<evidence type="ECO:0000259" key="1">
    <source>
        <dbReference type="Pfam" id="PF11716"/>
    </source>
</evidence>
<dbReference type="InterPro" id="IPR034660">
    <property type="entry name" value="DinB/YfiT-like"/>
</dbReference>